<feature type="compositionally biased region" description="Low complexity" evidence="1">
    <location>
        <begin position="214"/>
        <end position="235"/>
    </location>
</feature>
<reference evidence="2" key="1">
    <citation type="journal article" date="2021" name="Open Biol.">
        <title>Shared evolutionary footprints suggest mitochondrial oxidative damage underlies multiple complex I losses in fungi.</title>
        <authorList>
            <person name="Schikora-Tamarit M.A."/>
            <person name="Marcet-Houben M."/>
            <person name="Nosek J."/>
            <person name="Gabaldon T."/>
        </authorList>
    </citation>
    <scope>NUCLEOTIDE SEQUENCE</scope>
    <source>
        <strain evidence="2">CBS6341</strain>
    </source>
</reference>
<feature type="region of interest" description="Disordered" evidence="1">
    <location>
        <begin position="1"/>
        <end position="24"/>
    </location>
</feature>
<evidence type="ECO:0000256" key="1">
    <source>
        <dbReference type="SAM" id="MobiDB-lite"/>
    </source>
</evidence>
<gene>
    <name evidence="2" type="ORF">WICMUC_005498</name>
</gene>
<evidence type="ECO:0000313" key="3">
    <source>
        <dbReference type="Proteomes" id="UP000769528"/>
    </source>
</evidence>
<name>A0A9P8T675_9ASCO</name>
<protein>
    <submittedName>
        <fullName evidence="2">Uncharacterized protein</fullName>
    </submittedName>
</protein>
<organism evidence="2 3">
    <name type="scientific">Wickerhamomyces mucosus</name>
    <dbReference type="NCBI Taxonomy" id="1378264"/>
    <lineage>
        <taxon>Eukaryota</taxon>
        <taxon>Fungi</taxon>
        <taxon>Dikarya</taxon>
        <taxon>Ascomycota</taxon>
        <taxon>Saccharomycotina</taxon>
        <taxon>Saccharomycetes</taxon>
        <taxon>Phaffomycetales</taxon>
        <taxon>Wickerhamomycetaceae</taxon>
        <taxon>Wickerhamomyces</taxon>
    </lineage>
</organism>
<feature type="region of interest" description="Disordered" evidence="1">
    <location>
        <begin position="214"/>
        <end position="242"/>
    </location>
</feature>
<comment type="caution">
    <text evidence="2">The sequence shown here is derived from an EMBL/GenBank/DDBJ whole genome shotgun (WGS) entry which is preliminary data.</text>
</comment>
<feature type="compositionally biased region" description="Low complexity" evidence="1">
    <location>
        <begin position="279"/>
        <end position="291"/>
    </location>
</feature>
<dbReference type="Proteomes" id="UP000769528">
    <property type="component" value="Unassembled WGS sequence"/>
</dbReference>
<feature type="compositionally biased region" description="Polar residues" evidence="1">
    <location>
        <begin position="257"/>
        <end position="278"/>
    </location>
</feature>
<dbReference type="AlphaFoldDB" id="A0A9P8T675"/>
<dbReference type="EMBL" id="JAEUBF010001406">
    <property type="protein sequence ID" value="KAH3666681.1"/>
    <property type="molecule type" value="Genomic_DNA"/>
</dbReference>
<keyword evidence="3" id="KW-1185">Reference proteome</keyword>
<feature type="compositionally biased region" description="Low complexity" evidence="1">
    <location>
        <begin position="15"/>
        <end position="24"/>
    </location>
</feature>
<feature type="region of interest" description="Disordered" evidence="1">
    <location>
        <begin position="257"/>
        <end position="291"/>
    </location>
</feature>
<sequence>MPLTQPRPYSSFETSSEYSNGNSSVSNTHTYGIIKVYHSDEGDESSESLAMNSLKIYDNENFMDQSSLNNLMKSDRGKKTIMDFDNLIIQTNPTSLERQPPHYYDQNNIQFCHQTLTKIINSYESPQGDYLNSNIFLNNKIYHPSSLINSGSVKLNIIQEINNVLQKMILNDKPPSIQEISANLEYYDKLMNAFEILNFDLDESVYELHKIPTTTHQTQPITTPASPQVSSSISSSKHKGKRSSILFDKFRSKGKTTQTLSLDSKSVEPSNSTKSAVHSRSPSNISVTSSSSATRSAKDQIPLADYLHSIQSLNASIGLIVEHFLPNENQEFLDNLNHVVQFINKYIIRFIVKDVLGLTTKFMKLCINEYLSI</sequence>
<evidence type="ECO:0000313" key="2">
    <source>
        <dbReference type="EMBL" id="KAH3666681.1"/>
    </source>
</evidence>
<proteinExistence type="predicted"/>
<accession>A0A9P8T675</accession>
<reference evidence="2" key="2">
    <citation type="submission" date="2021-01" db="EMBL/GenBank/DDBJ databases">
        <authorList>
            <person name="Schikora-Tamarit M.A."/>
        </authorList>
    </citation>
    <scope>NUCLEOTIDE SEQUENCE</scope>
    <source>
        <strain evidence="2">CBS6341</strain>
    </source>
</reference>